<organism evidence="2 3">
    <name type="scientific">Geoalkalibacter subterraneus</name>
    <dbReference type="NCBI Taxonomy" id="483547"/>
    <lineage>
        <taxon>Bacteria</taxon>
        <taxon>Pseudomonadati</taxon>
        <taxon>Thermodesulfobacteriota</taxon>
        <taxon>Desulfuromonadia</taxon>
        <taxon>Desulfuromonadales</taxon>
        <taxon>Geoalkalibacteraceae</taxon>
        <taxon>Geoalkalibacter</taxon>
    </lineage>
</organism>
<dbReference type="AlphaFoldDB" id="A0A0B5FK15"/>
<dbReference type="InterPro" id="IPR013766">
    <property type="entry name" value="Thioredoxin_domain"/>
</dbReference>
<proteinExistence type="predicted"/>
<accession>A0A0B5FK15</accession>
<dbReference type="CDD" id="cd02966">
    <property type="entry name" value="TlpA_like_family"/>
    <property type="match status" value="1"/>
</dbReference>
<dbReference type="InterPro" id="IPR050553">
    <property type="entry name" value="Thioredoxin_ResA/DsbE_sf"/>
</dbReference>
<dbReference type="GO" id="GO:0016491">
    <property type="term" value="F:oxidoreductase activity"/>
    <property type="evidence" value="ECO:0007669"/>
    <property type="project" value="InterPro"/>
</dbReference>
<dbReference type="KEGG" id="gsb:GSUB_15880"/>
<sequence length="184" mass="20708">MSVFMKQPQPGDLDFMMKKALLLSFFFSVLVMLMPGAAFSLGVGDTPPDFTLTSLDGEEVSLSDFKGRVIILKLATTWCPTCKQQTETFLANDRYLSEHDAVVIDVFVQDSEKMVRKYLGDREYGMTFVPLVDNGQAYRAYNVYLIPRVLVIDRDFKVLRDGGQLPSDELRSLVKEAAIEEEGS</sequence>
<dbReference type="STRING" id="483547.GSUB_15880"/>
<dbReference type="EMBL" id="CP010311">
    <property type="protein sequence ID" value="AJF07738.1"/>
    <property type="molecule type" value="Genomic_DNA"/>
</dbReference>
<keyword evidence="3" id="KW-1185">Reference proteome</keyword>
<dbReference type="PANTHER" id="PTHR42852">
    <property type="entry name" value="THIOL:DISULFIDE INTERCHANGE PROTEIN DSBE"/>
    <property type="match status" value="1"/>
</dbReference>
<dbReference type="InterPro" id="IPR013740">
    <property type="entry name" value="Redoxin"/>
</dbReference>
<dbReference type="PROSITE" id="PS51352">
    <property type="entry name" value="THIOREDOXIN_2"/>
    <property type="match status" value="1"/>
</dbReference>
<gene>
    <name evidence="2" type="ORF">GSUB_15880</name>
</gene>
<evidence type="ECO:0000259" key="1">
    <source>
        <dbReference type="PROSITE" id="PS51352"/>
    </source>
</evidence>
<feature type="domain" description="Thioredoxin" evidence="1">
    <location>
        <begin position="41"/>
        <end position="179"/>
    </location>
</feature>
<protein>
    <recommendedName>
        <fullName evidence="1">Thioredoxin domain-containing protein</fullName>
    </recommendedName>
</protein>
<evidence type="ECO:0000313" key="2">
    <source>
        <dbReference type="EMBL" id="AJF07738.1"/>
    </source>
</evidence>
<dbReference type="Gene3D" id="3.40.30.10">
    <property type="entry name" value="Glutaredoxin"/>
    <property type="match status" value="1"/>
</dbReference>
<dbReference type="Pfam" id="PF08534">
    <property type="entry name" value="Redoxin"/>
    <property type="match status" value="1"/>
</dbReference>
<dbReference type="Proteomes" id="UP000035036">
    <property type="component" value="Chromosome"/>
</dbReference>
<dbReference type="SUPFAM" id="SSF52833">
    <property type="entry name" value="Thioredoxin-like"/>
    <property type="match status" value="1"/>
</dbReference>
<evidence type="ECO:0000313" key="3">
    <source>
        <dbReference type="Proteomes" id="UP000035036"/>
    </source>
</evidence>
<dbReference type="InterPro" id="IPR036249">
    <property type="entry name" value="Thioredoxin-like_sf"/>
</dbReference>
<reference evidence="2 3" key="1">
    <citation type="journal article" date="2015" name="Genome Announc.">
        <title>Genomes of Geoalkalibacter ferrihydriticus Z-0531T and Geoalkalibacter subterraneus Red1T, Two Haloalkaliphilic Metal-Reducing Deltaproteobacteria.</title>
        <authorList>
            <person name="Badalamenti J.P."/>
            <person name="Krajmalnik-Brown R."/>
            <person name="Torres C.I."/>
            <person name="Bond D.R."/>
        </authorList>
    </citation>
    <scope>NUCLEOTIDE SEQUENCE [LARGE SCALE GENOMIC DNA]</scope>
    <source>
        <strain evidence="2 3">Red1</strain>
    </source>
</reference>
<dbReference type="HOGENOM" id="CLU_042529_11_2_7"/>
<dbReference type="PANTHER" id="PTHR42852:SF17">
    <property type="entry name" value="THIOREDOXIN-LIKE PROTEIN HI_1115"/>
    <property type="match status" value="1"/>
</dbReference>
<name>A0A0B5FK15_9BACT</name>